<sequence length="448" mass="48121">MAVKGLDIFKLTPKKNCKECGFPTCMAFSMKVAAGAAELEKCPYISDDAKAVLSEATAPPMKTIKVGTGGTEYTLGGETVLFRHEKTYNNKALMAVELSDADADDVIAAKIAHLESVKYDRISEMMFAEMVAVRYAGDKDKFLSLIAKAVELGRVPIAVVEDADVAKEAAAAIAPVKGILMAANVDNAEAMAAVAKEAGVVLGVTADSIEALHDTVEKIEKAGYKELILNVGETSIKDAYQNAVTIRTNALKGDDRTFGYPSIVFVNKLAKSSEMEVALASAFIMRYGSVIVMNDIDYAQALPLFGLRQNIFTDPQKPMRVEPAIYEYNKPDDNAPVLVTVDFALSYFVVSGEIERSKVPSYLIIPDAGGYSVLTAWAAGKFGAGTIADFVKESGIEAKTKSRKLILPGKVAVLQGDVAEKLPDWEVIVGPTEAMQVPKFMRDLCGIS</sequence>
<keyword evidence="4" id="KW-0411">Iron-sulfur</keyword>
<evidence type="ECO:0000256" key="3">
    <source>
        <dbReference type="ARBA" id="ARBA00023004"/>
    </source>
</evidence>
<dbReference type="InterPro" id="IPR016041">
    <property type="entry name" value="Ac-CoA_synth_d_su_TIM-brl"/>
</dbReference>
<name>A0A1H3EG74_EUBBA</name>
<dbReference type="NCBIfam" id="NF003195">
    <property type="entry name" value="PRK04165.1"/>
    <property type="match status" value="1"/>
</dbReference>
<accession>A0A1H3EG74</accession>
<dbReference type="Proteomes" id="UP000199652">
    <property type="component" value="Unassembled WGS sequence"/>
</dbReference>
<dbReference type="InterPro" id="IPR011005">
    <property type="entry name" value="Dihydropteroate_synth-like_sf"/>
</dbReference>
<dbReference type="EMBL" id="FNOU01000007">
    <property type="protein sequence ID" value="SDX77773.1"/>
    <property type="molecule type" value="Genomic_DNA"/>
</dbReference>
<dbReference type="STRING" id="1528.SAMN04488579_10755"/>
<evidence type="ECO:0000313" key="7">
    <source>
        <dbReference type="Proteomes" id="UP000199652"/>
    </source>
</evidence>
<dbReference type="PANTHER" id="PTHR36214">
    <property type="match status" value="1"/>
</dbReference>
<reference evidence="7" key="1">
    <citation type="submission" date="2016-10" db="EMBL/GenBank/DDBJ databases">
        <authorList>
            <person name="Varghese N."/>
            <person name="Submissions S."/>
        </authorList>
    </citation>
    <scope>NUCLEOTIDE SEQUENCE [LARGE SCALE GENOMIC DNA]</scope>
    <source>
        <strain evidence="7">VPI 5359</strain>
    </source>
</reference>
<dbReference type="Pfam" id="PF03599">
    <property type="entry name" value="CdhD"/>
    <property type="match status" value="1"/>
</dbReference>
<dbReference type="GO" id="GO:0046872">
    <property type="term" value="F:metal ion binding"/>
    <property type="evidence" value="ECO:0007669"/>
    <property type="project" value="UniProtKB-KW"/>
</dbReference>
<dbReference type="Gene3D" id="3.40.50.11600">
    <property type="match status" value="1"/>
</dbReference>
<dbReference type="AlphaFoldDB" id="A0A1H3EG74"/>
<dbReference type="Gene3D" id="3.20.20.20">
    <property type="entry name" value="Dihydropteroate synthase-like"/>
    <property type="match status" value="1"/>
</dbReference>
<dbReference type="Pfam" id="PF04060">
    <property type="entry name" value="FeS"/>
    <property type="match status" value="1"/>
</dbReference>
<keyword evidence="2" id="KW-0479">Metal-binding</keyword>
<feature type="domain" description="4Fe-4S" evidence="5">
    <location>
        <begin position="1"/>
        <end position="59"/>
    </location>
</feature>
<keyword evidence="3" id="KW-0408">Iron</keyword>
<dbReference type="GO" id="GO:0051539">
    <property type="term" value="F:4 iron, 4 sulfur cluster binding"/>
    <property type="evidence" value="ECO:0007669"/>
    <property type="project" value="UniProtKB-KW"/>
</dbReference>
<organism evidence="6 7">
    <name type="scientific">Eubacterium barkeri</name>
    <name type="common">Clostridium barkeri</name>
    <dbReference type="NCBI Taxonomy" id="1528"/>
    <lineage>
        <taxon>Bacteria</taxon>
        <taxon>Bacillati</taxon>
        <taxon>Bacillota</taxon>
        <taxon>Clostridia</taxon>
        <taxon>Eubacteriales</taxon>
        <taxon>Eubacteriaceae</taxon>
        <taxon>Eubacterium</taxon>
    </lineage>
</organism>
<evidence type="ECO:0000256" key="2">
    <source>
        <dbReference type="ARBA" id="ARBA00022723"/>
    </source>
</evidence>
<evidence type="ECO:0000256" key="1">
    <source>
        <dbReference type="ARBA" id="ARBA00022485"/>
    </source>
</evidence>
<dbReference type="PROSITE" id="PS51656">
    <property type="entry name" value="4FE4S"/>
    <property type="match status" value="1"/>
</dbReference>
<protein>
    <submittedName>
        <fullName evidence="6">CO-methylating acetyl-CoA synthase corrinoid iron-sulfur protein large subunit</fullName>
    </submittedName>
</protein>
<keyword evidence="1" id="KW-0004">4Fe-4S</keyword>
<dbReference type="OrthoDB" id="140437at2"/>
<dbReference type="InterPro" id="IPR007202">
    <property type="entry name" value="4Fe-4S_dom"/>
</dbReference>
<dbReference type="Gene3D" id="1.10.15.40">
    <property type="entry name" value="Electron transport complex subunit B, putative Fe-S cluster"/>
    <property type="match status" value="1"/>
</dbReference>
<evidence type="ECO:0000259" key="5">
    <source>
        <dbReference type="PROSITE" id="PS51656"/>
    </source>
</evidence>
<keyword evidence="7" id="KW-1185">Reference proteome</keyword>
<dbReference type="PANTHER" id="PTHR36214:SF3">
    <property type="entry name" value="ACETYL-COA DECARBONYLASE_SYNTHASE COMPLEX SUBUNIT GAMMA"/>
    <property type="match status" value="1"/>
</dbReference>
<proteinExistence type="predicted"/>
<evidence type="ECO:0000313" key="6">
    <source>
        <dbReference type="EMBL" id="SDX77773.1"/>
    </source>
</evidence>
<gene>
    <name evidence="6" type="ORF">SAMN04488579_10755</name>
</gene>
<dbReference type="InterPro" id="IPR051069">
    <property type="entry name" value="ACDS_complex_subunit"/>
</dbReference>
<evidence type="ECO:0000256" key="4">
    <source>
        <dbReference type="ARBA" id="ARBA00023014"/>
    </source>
</evidence>
<dbReference type="RefSeq" id="WP_090244407.1">
    <property type="nucleotide sequence ID" value="NZ_FNOU01000007.1"/>
</dbReference>